<comment type="caution">
    <text evidence="1">The sequence shown here is derived from an EMBL/GenBank/DDBJ whole genome shotgun (WGS) entry which is preliminary data.</text>
</comment>
<organism evidence="1 2">
    <name type="scientific">Cellulomonas humilata</name>
    <dbReference type="NCBI Taxonomy" id="144055"/>
    <lineage>
        <taxon>Bacteria</taxon>
        <taxon>Bacillati</taxon>
        <taxon>Actinomycetota</taxon>
        <taxon>Actinomycetes</taxon>
        <taxon>Micrococcales</taxon>
        <taxon>Cellulomonadaceae</taxon>
        <taxon>Cellulomonas</taxon>
    </lineage>
</organism>
<evidence type="ECO:0000313" key="2">
    <source>
        <dbReference type="Proteomes" id="UP001239626"/>
    </source>
</evidence>
<sequence length="243" mass="25456">MGSVLLPVTVFADEPTAWLDYLVRRTRHTVGARCAAADLVVVGRRAGDVLEVGTVLKGEPVGTVDLPPVPRDFDGSEAMSPSVHDGERALVFAVDRRDLLDRPGATVGELTTDDLDGQIEAATWFVGLPQDVETRVPALVDAAADDNPATASSALRALGDEGHTSATTDLMGVAIASDVAAVPATLAAVALWLLDEKARAAAALAGTVDRLGRDRFLDLWGVQESDDDPATLVAPDPDLRPYA</sequence>
<dbReference type="EMBL" id="JAUSVB010000001">
    <property type="protein sequence ID" value="MDQ0372710.1"/>
    <property type="molecule type" value="Genomic_DNA"/>
</dbReference>
<dbReference type="Proteomes" id="UP001239626">
    <property type="component" value="Unassembled WGS sequence"/>
</dbReference>
<reference evidence="1 2" key="1">
    <citation type="submission" date="2023-07" db="EMBL/GenBank/DDBJ databases">
        <title>Sorghum-associated microbial communities from plants grown in Nebraska, USA.</title>
        <authorList>
            <person name="Schachtman D."/>
        </authorList>
    </citation>
    <scope>NUCLEOTIDE SEQUENCE [LARGE SCALE GENOMIC DNA]</scope>
    <source>
        <strain evidence="1 2">BE332</strain>
    </source>
</reference>
<dbReference type="RefSeq" id="WP_307490328.1">
    <property type="nucleotide sequence ID" value="NZ_JAUSVB010000001.1"/>
</dbReference>
<name>A0ABU0EBR4_9CELL</name>
<gene>
    <name evidence="1" type="ORF">J2X26_001007</name>
</gene>
<proteinExistence type="predicted"/>
<protein>
    <submittedName>
        <fullName evidence="1">Uncharacterized protein</fullName>
    </submittedName>
</protein>
<evidence type="ECO:0000313" key="1">
    <source>
        <dbReference type="EMBL" id="MDQ0372710.1"/>
    </source>
</evidence>
<keyword evidence="2" id="KW-1185">Reference proteome</keyword>
<accession>A0ABU0EBR4</accession>